<dbReference type="PROSITE" id="PS51257">
    <property type="entry name" value="PROKAR_LIPOPROTEIN"/>
    <property type="match status" value="1"/>
</dbReference>
<feature type="chain" id="PRO_5035922118" description="Ricin B lectin domain-containing protein" evidence="1">
    <location>
        <begin position="26"/>
        <end position="316"/>
    </location>
</feature>
<dbReference type="AlphaFoldDB" id="A0A8S0WAP9"/>
<keyword evidence="1" id="KW-0732">Signal</keyword>
<dbReference type="SMART" id="SM00458">
    <property type="entry name" value="RICIN"/>
    <property type="match status" value="1"/>
</dbReference>
<proteinExistence type="predicted"/>
<reference evidence="3 4" key="1">
    <citation type="submission" date="2020-01" db="EMBL/GenBank/DDBJ databases">
        <authorList>
            <person name="Gupta K D."/>
        </authorList>
    </citation>
    <scope>NUCLEOTIDE SEQUENCE [LARGE SCALE GENOMIC DNA]</scope>
</reference>
<protein>
    <recommendedName>
        <fullName evidence="2">Ricin B lectin domain-containing protein</fullName>
    </recommendedName>
</protein>
<evidence type="ECO:0000256" key="1">
    <source>
        <dbReference type="SAM" id="SignalP"/>
    </source>
</evidence>
<keyword evidence="4" id="KW-1185">Reference proteome</keyword>
<feature type="signal peptide" evidence="1">
    <location>
        <begin position="1"/>
        <end position="25"/>
    </location>
</feature>
<comment type="caution">
    <text evidence="3">The sequence shown here is derived from an EMBL/GenBank/DDBJ whole genome shotgun (WGS) entry which is preliminary data.</text>
</comment>
<accession>A0A8S0WAP9</accession>
<sequence>MLHMKLDASLFFLVASSLWIAGVSCQNPGPGDRQYIVRNSCPTAVELVIGGLIQTTIPTGGSSTTFTGGNFNPGFFYTTANGGNVNGQATRAGFYDDNDAHYYYMVKDEEHFNIGMSIVPNRPAADGFCPSILCDSVSCSTAFPSPPTRFPAPAATPPNPPVYACPFSNLTYTITFCPSGQFPQPTGVAIHPNGNSGKCLDVRGAVFANGTPVQIYDCNGTNAQKWVIARGSTKVKLAGTDFCLDAGSTPANGVGMKIWQCYDNLPAQQWYFTNDNRIALEGQGLCLDLPNGVLTNSNQVQTWQCSDGNNNQVWTV</sequence>
<evidence type="ECO:0000259" key="2">
    <source>
        <dbReference type="SMART" id="SM00458"/>
    </source>
</evidence>
<name>A0A8S0WAP9_CYCAE</name>
<feature type="domain" description="Ricin B lectin" evidence="2">
    <location>
        <begin position="184"/>
        <end position="316"/>
    </location>
</feature>
<organism evidence="3 4">
    <name type="scientific">Cyclocybe aegerita</name>
    <name type="common">Black poplar mushroom</name>
    <name type="synonym">Agrocybe aegerita</name>
    <dbReference type="NCBI Taxonomy" id="1973307"/>
    <lineage>
        <taxon>Eukaryota</taxon>
        <taxon>Fungi</taxon>
        <taxon>Dikarya</taxon>
        <taxon>Basidiomycota</taxon>
        <taxon>Agaricomycotina</taxon>
        <taxon>Agaricomycetes</taxon>
        <taxon>Agaricomycetidae</taxon>
        <taxon>Agaricales</taxon>
        <taxon>Agaricineae</taxon>
        <taxon>Bolbitiaceae</taxon>
        <taxon>Cyclocybe</taxon>
    </lineage>
</organism>
<dbReference type="Proteomes" id="UP000467700">
    <property type="component" value="Unassembled WGS sequence"/>
</dbReference>
<dbReference type="InterPro" id="IPR000772">
    <property type="entry name" value="Ricin_B_lectin"/>
</dbReference>
<dbReference type="PROSITE" id="PS50231">
    <property type="entry name" value="RICIN_B_LECTIN"/>
    <property type="match status" value="1"/>
</dbReference>
<evidence type="ECO:0000313" key="3">
    <source>
        <dbReference type="EMBL" id="CAA7268898.1"/>
    </source>
</evidence>
<dbReference type="Gene3D" id="2.80.10.50">
    <property type="match status" value="2"/>
</dbReference>
<dbReference type="SUPFAM" id="SSF50370">
    <property type="entry name" value="Ricin B-like lectins"/>
    <property type="match status" value="1"/>
</dbReference>
<dbReference type="OrthoDB" id="6770063at2759"/>
<evidence type="ECO:0000313" key="4">
    <source>
        <dbReference type="Proteomes" id="UP000467700"/>
    </source>
</evidence>
<dbReference type="CDD" id="cd00161">
    <property type="entry name" value="beta-trefoil_Ricin-like"/>
    <property type="match status" value="1"/>
</dbReference>
<gene>
    <name evidence="3" type="ORF">AAE3_LOCUS11108</name>
</gene>
<dbReference type="Pfam" id="PF00652">
    <property type="entry name" value="Ricin_B_lectin"/>
    <property type="match status" value="1"/>
</dbReference>
<dbReference type="EMBL" id="CACVBS010000071">
    <property type="protein sequence ID" value="CAA7268898.1"/>
    <property type="molecule type" value="Genomic_DNA"/>
</dbReference>
<dbReference type="InterPro" id="IPR035992">
    <property type="entry name" value="Ricin_B-like_lectins"/>
</dbReference>